<dbReference type="PROSITE" id="PS50862">
    <property type="entry name" value="AA_TRNA_LIGASE_II"/>
    <property type="match status" value="1"/>
</dbReference>
<keyword evidence="6 10" id="KW-0067">ATP-binding</keyword>
<keyword evidence="8 10" id="KW-0030">Aminoacyl-tRNA synthetase</keyword>
<dbReference type="PANTHER" id="PTHR43707:SF1">
    <property type="entry name" value="HISTIDINE--TRNA LIGASE, MITOCHONDRIAL-RELATED"/>
    <property type="match status" value="1"/>
</dbReference>
<dbReference type="SUPFAM" id="SSF52954">
    <property type="entry name" value="Class II aaRS ABD-related"/>
    <property type="match status" value="1"/>
</dbReference>
<dbReference type="GO" id="GO:0004821">
    <property type="term" value="F:histidine-tRNA ligase activity"/>
    <property type="evidence" value="ECO:0007669"/>
    <property type="project" value="UniProtKB-EC"/>
</dbReference>
<dbReference type="EC" id="6.1.1.21" evidence="10"/>
<dbReference type="SUPFAM" id="SSF55681">
    <property type="entry name" value="Class II aaRS and biotin synthetases"/>
    <property type="match status" value="1"/>
</dbReference>
<evidence type="ECO:0000256" key="3">
    <source>
        <dbReference type="ARBA" id="ARBA00022490"/>
    </source>
</evidence>
<evidence type="ECO:0000256" key="4">
    <source>
        <dbReference type="ARBA" id="ARBA00022598"/>
    </source>
</evidence>
<accession>A0ABV8HMG9</accession>
<keyword evidence="13" id="KW-1185">Reference proteome</keyword>
<dbReference type="InterPro" id="IPR004516">
    <property type="entry name" value="HisRS/HisZ"/>
</dbReference>
<dbReference type="InterPro" id="IPR041715">
    <property type="entry name" value="HisRS-like_core"/>
</dbReference>
<dbReference type="Gene3D" id="3.40.50.800">
    <property type="entry name" value="Anticodon-binding domain"/>
    <property type="match status" value="1"/>
</dbReference>
<evidence type="ECO:0000256" key="2">
    <source>
        <dbReference type="ARBA" id="ARBA00011738"/>
    </source>
</evidence>
<keyword evidence="3 10" id="KW-0963">Cytoplasm</keyword>
<evidence type="ECO:0000313" key="13">
    <source>
        <dbReference type="Proteomes" id="UP001595765"/>
    </source>
</evidence>
<evidence type="ECO:0000256" key="6">
    <source>
        <dbReference type="ARBA" id="ARBA00022840"/>
    </source>
</evidence>
<dbReference type="CDD" id="cd00859">
    <property type="entry name" value="HisRS_anticodon"/>
    <property type="match status" value="1"/>
</dbReference>
<dbReference type="InterPro" id="IPR004154">
    <property type="entry name" value="Anticodon-bd"/>
</dbReference>
<evidence type="ECO:0000256" key="7">
    <source>
        <dbReference type="ARBA" id="ARBA00022917"/>
    </source>
</evidence>
<dbReference type="EMBL" id="JBHSBB010000009">
    <property type="protein sequence ID" value="MFC4032087.1"/>
    <property type="molecule type" value="Genomic_DNA"/>
</dbReference>
<dbReference type="InterPro" id="IPR006195">
    <property type="entry name" value="aa-tRNA-synth_II"/>
</dbReference>
<gene>
    <name evidence="10 12" type="primary">hisS</name>
    <name evidence="12" type="ORF">ACFO3J_11390</name>
</gene>
<comment type="catalytic activity">
    <reaction evidence="9 10">
        <text>tRNA(His) + L-histidine + ATP = L-histidyl-tRNA(His) + AMP + diphosphate + H(+)</text>
        <dbReference type="Rhea" id="RHEA:17313"/>
        <dbReference type="Rhea" id="RHEA-COMP:9665"/>
        <dbReference type="Rhea" id="RHEA-COMP:9689"/>
        <dbReference type="ChEBI" id="CHEBI:15378"/>
        <dbReference type="ChEBI" id="CHEBI:30616"/>
        <dbReference type="ChEBI" id="CHEBI:33019"/>
        <dbReference type="ChEBI" id="CHEBI:57595"/>
        <dbReference type="ChEBI" id="CHEBI:78442"/>
        <dbReference type="ChEBI" id="CHEBI:78527"/>
        <dbReference type="ChEBI" id="CHEBI:456215"/>
        <dbReference type="EC" id="6.1.1.21"/>
    </reaction>
</comment>
<dbReference type="PANTHER" id="PTHR43707">
    <property type="entry name" value="HISTIDYL-TRNA SYNTHETASE"/>
    <property type="match status" value="1"/>
</dbReference>
<dbReference type="HAMAP" id="MF_00127">
    <property type="entry name" value="His_tRNA_synth"/>
    <property type="match status" value="1"/>
</dbReference>
<organism evidence="12 13">
    <name type="scientific">Streptomyces polygonati</name>
    <dbReference type="NCBI Taxonomy" id="1617087"/>
    <lineage>
        <taxon>Bacteria</taxon>
        <taxon>Bacillati</taxon>
        <taxon>Actinomycetota</taxon>
        <taxon>Actinomycetes</taxon>
        <taxon>Kitasatosporales</taxon>
        <taxon>Streptomycetaceae</taxon>
        <taxon>Streptomyces</taxon>
    </lineage>
</organism>
<evidence type="ECO:0000259" key="11">
    <source>
        <dbReference type="PROSITE" id="PS50862"/>
    </source>
</evidence>
<dbReference type="PIRSF" id="PIRSF001549">
    <property type="entry name" value="His-tRNA_synth"/>
    <property type="match status" value="1"/>
</dbReference>
<dbReference type="Pfam" id="PF03129">
    <property type="entry name" value="HGTP_anticodon"/>
    <property type="match status" value="1"/>
</dbReference>
<sequence length="420" mass="45525">MRTFQAPKGTYDLLPPDSATFLAVREAIAAPVRRAGYGYVETPGFENVELFSRGVGESTDIVTKEMYTLTTKGGTELALRPEGTASVLRAALEANLHKAGNLPVKLWYSGSYYRYERPQAGRYRHFSQVGAEAIGAEDPALDAELIILAVDAYRSLGLSGFRLLLNSLGDKDCRPAYRTALQDFLRGLDLDDETRKRIEINPLRVLDDKRESVQRQLADAPLIRDHLCEACREYHEQVRGLLTGAGVAFEDDPRLVRGLDYYTRTTFEFVHDGLGSQSAVGGGGRYDGLSEMIGGPSLPSVGWALGVDRTVLALRAEGIELPLPAATDVYAVPLGEEARRALFGAVTALRRAGVAADFAYGGKGMKNAMKSANRSGARFALVAGERDLAEGVIQLKDLVTGEQGPVALDEIVVTVTERLA</sequence>
<dbReference type="InterPro" id="IPR045864">
    <property type="entry name" value="aa-tRNA-synth_II/BPL/LPL"/>
</dbReference>
<comment type="subcellular location">
    <subcellularLocation>
        <location evidence="10">Cytoplasm</location>
    </subcellularLocation>
</comment>
<keyword evidence="5 10" id="KW-0547">Nucleotide-binding</keyword>
<dbReference type="Proteomes" id="UP001595765">
    <property type="component" value="Unassembled WGS sequence"/>
</dbReference>
<dbReference type="Pfam" id="PF13393">
    <property type="entry name" value="tRNA-synt_His"/>
    <property type="match status" value="1"/>
</dbReference>
<comment type="similarity">
    <text evidence="1 10">Belongs to the class-II aminoacyl-tRNA synthetase family.</text>
</comment>
<proteinExistence type="inferred from homology"/>
<keyword evidence="4 10" id="KW-0436">Ligase</keyword>
<name>A0ABV8HMG9_9ACTN</name>
<dbReference type="RefSeq" id="WP_386428764.1">
    <property type="nucleotide sequence ID" value="NZ_JBHSBB010000009.1"/>
</dbReference>
<evidence type="ECO:0000256" key="10">
    <source>
        <dbReference type="HAMAP-Rule" id="MF_00127"/>
    </source>
</evidence>
<comment type="subunit">
    <text evidence="2 10">Homodimer.</text>
</comment>
<reference evidence="13" key="1">
    <citation type="journal article" date="2019" name="Int. J. Syst. Evol. Microbiol.">
        <title>The Global Catalogue of Microorganisms (GCM) 10K type strain sequencing project: providing services to taxonomists for standard genome sequencing and annotation.</title>
        <authorList>
            <consortium name="The Broad Institute Genomics Platform"/>
            <consortium name="The Broad Institute Genome Sequencing Center for Infectious Disease"/>
            <person name="Wu L."/>
            <person name="Ma J."/>
        </authorList>
    </citation>
    <scope>NUCLEOTIDE SEQUENCE [LARGE SCALE GENOMIC DNA]</scope>
    <source>
        <strain evidence="13">CGMCC 4.7237</strain>
    </source>
</reference>
<keyword evidence="7 10" id="KW-0648">Protein biosynthesis</keyword>
<evidence type="ECO:0000256" key="5">
    <source>
        <dbReference type="ARBA" id="ARBA00022741"/>
    </source>
</evidence>
<protein>
    <recommendedName>
        <fullName evidence="10">Histidine--tRNA ligase</fullName>
        <ecNumber evidence="10">6.1.1.21</ecNumber>
    </recommendedName>
    <alternativeName>
        <fullName evidence="10">Histidyl-tRNA synthetase</fullName>
        <shortName evidence="10">HisRS</shortName>
    </alternativeName>
</protein>
<evidence type="ECO:0000256" key="9">
    <source>
        <dbReference type="ARBA" id="ARBA00047639"/>
    </source>
</evidence>
<dbReference type="InterPro" id="IPR015807">
    <property type="entry name" value="His-tRNA-ligase"/>
</dbReference>
<evidence type="ECO:0000313" key="12">
    <source>
        <dbReference type="EMBL" id="MFC4032087.1"/>
    </source>
</evidence>
<dbReference type="NCBIfam" id="TIGR00442">
    <property type="entry name" value="hisS"/>
    <property type="match status" value="1"/>
</dbReference>
<evidence type="ECO:0000256" key="8">
    <source>
        <dbReference type="ARBA" id="ARBA00023146"/>
    </source>
</evidence>
<comment type="caution">
    <text evidence="12">The sequence shown here is derived from an EMBL/GenBank/DDBJ whole genome shotgun (WGS) entry which is preliminary data.</text>
</comment>
<feature type="domain" description="Aminoacyl-transfer RNA synthetases class-II family profile" evidence="11">
    <location>
        <begin position="1"/>
        <end position="322"/>
    </location>
</feature>
<evidence type="ECO:0000256" key="1">
    <source>
        <dbReference type="ARBA" id="ARBA00008226"/>
    </source>
</evidence>
<dbReference type="InterPro" id="IPR033656">
    <property type="entry name" value="HisRS_anticodon"/>
</dbReference>
<dbReference type="Gene3D" id="3.30.930.10">
    <property type="entry name" value="Bira Bifunctional Protein, Domain 2"/>
    <property type="match status" value="1"/>
</dbReference>
<dbReference type="CDD" id="cd00773">
    <property type="entry name" value="HisRS-like_core"/>
    <property type="match status" value="1"/>
</dbReference>
<dbReference type="InterPro" id="IPR036621">
    <property type="entry name" value="Anticodon-bd_dom_sf"/>
</dbReference>